<dbReference type="SUPFAM" id="SSF50249">
    <property type="entry name" value="Nucleic acid-binding proteins"/>
    <property type="match status" value="2"/>
</dbReference>
<dbReference type="InterPro" id="IPR050181">
    <property type="entry name" value="Cold_shock_domain"/>
</dbReference>
<gene>
    <name evidence="3" type="ORF">N825_28185</name>
</gene>
<dbReference type="EMBL" id="AVFL01000004">
    <property type="protein sequence ID" value="EWY41401.1"/>
    <property type="molecule type" value="Genomic_DNA"/>
</dbReference>
<organism evidence="3 4">
    <name type="scientific">Skermanella stibiiresistens SB22</name>
    <dbReference type="NCBI Taxonomy" id="1385369"/>
    <lineage>
        <taxon>Bacteria</taxon>
        <taxon>Pseudomonadati</taxon>
        <taxon>Pseudomonadota</taxon>
        <taxon>Alphaproteobacteria</taxon>
        <taxon>Rhodospirillales</taxon>
        <taxon>Azospirillaceae</taxon>
        <taxon>Skermanella</taxon>
    </lineage>
</organism>
<dbReference type="PRINTS" id="PR00050">
    <property type="entry name" value="COLDSHOCK"/>
</dbReference>
<dbReference type="PATRIC" id="fig|1385369.3.peg.1576"/>
<feature type="compositionally biased region" description="Gly residues" evidence="1">
    <location>
        <begin position="110"/>
        <end position="125"/>
    </location>
</feature>
<evidence type="ECO:0000313" key="4">
    <source>
        <dbReference type="Proteomes" id="UP000019486"/>
    </source>
</evidence>
<dbReference type="RefSeq" id="WP_281174354.1">
    <property type="nucleotide sequence ID" value="NZ_AVFL01000004.1"/>
</dbReference>
<dbReference type="Pfam" id="PF00313">
    <property type="entry name" value="CSD"/>
    <property type="match status" value="2"/>
</dbReference>
<reference evidence="3 4" key="1">
    <citation type="submission" date="2013-08" db="EMBL/GenBank/DDBJ databases">
        <title>The genome sequence of Skermanella stibiiresistens.</title>
        <authorList>
            <person name="Zhu W."/>
            <person name="Wang G."/>
        </authorList>
    </citation>
    <scope>NUCLEOTIDE SEQUENCE [LARGE SCALE GENOMIC DNA]</scope>
    <source>
        <strain evidence="3 4">SB22</strain>
    </source>
</reference>
<feature type="domain" description="CSD" evidence="2">
    <location>
        <begin position="168"/>
        <end position="233"/>
    </location>
</feature>
<dbReference type="InterPro" id="IPR012340">
    <property type="entry name" value="NA-bd_OB-fold"/>
</dbReference>
<sequence length="234" mass="24533">MSRFSQHNAMSFDDGAQAKALVKWFNVTKGFGFVAPVDGTPDAFLHISVLNKAGLQELSDGTELLCTISQGPKGPQVTRIVEVLGGAPASTRAPVADRYGDRGSDRGSDRGGYGGGGDRYGDSYGGGGDRYGDRGGYGGGGYGGGGYGGGDRYGDSDYGSSSGGPEVEMSGTVKWFKPDKGFGFVTADDASKDVFVHKSVLRRCGLMQLEAGQRVQMRVQDASKGREATWIMPL</sequence>
<dbReference type="PROSITE" id="PS51857">
    <property type="entry name" value="CSD_2"/>
    <property type="match status" value="2"/>
</dbReference>
<dbReference type="Gene3D" id="2.40.50.140">
    <property type="entry name" value="Nucleic acid-binding proteins"/>
    <property type="match status" value="2"/>
</dbReference>
<evidence type="ECO:0000256" key="1">
    <source>
        <dbReference type="SAM" id="MobiDB-lite"/>
    </source>
</evidence>
<feature type="compositionally biased region" description="Basic and acidic residues" evidence="1">
    <location>
        <begin position="98"/>
        <end position="109"/>
    </location>
</feature>
<feature type="domain" description="CSD" evidence="2">
    <location>
        <begin position="17"/>
        <end position="82"/>
    </location>
</feature>
<name>W9H9H5_9PROT</name>
<feature type="region of interest" description="Disordered" evidence="1">
    <location>
        <begin position="91"/>
        <end position="125"/>
    </location>
</feature>
<dbReference type="Proteomes" id="UP000019486">
    <property type="component" value="Unassembled WGS sequence"/>
</dbReference>
<protein>
    <submittedName>
        <fullName evidence="3">Cold-shock protein</fullName>
    </submittedName>
</protein>
<dbReference type="SMART" id="SM00357">
    <property type="entry name" value="CSP"/>
    <property type="match status" value="2"/>
</dbReference>
<dbReference type="CDD" id="cd04458">
    <property type="entry name" value="CSP_CDS"/>
    <property type="match status" value="2"/>
</dbReference>
<proteinExistence type="predicted"/>
<dbReference type="PANTHER" id="PTHR11544">
    <property type="entry name" value="COLD SHOCK DOMAIN CONTAINING PROTEINS"/>
    <property type="match status" value="1"/>
</dbReference>
<dbReference type="InterPro" id="IPR002059">
    <property type="entry name" value="CSP_DNA-bd"/>
</dbReference>
<keyword evidence="4" id="KW-1185">Reference proteome</keyword>
<accession>W9H9H5</accession>
<evidence type="ECO:0000313" key="3">
    <source>
        <dbReference type="EMBL" id="EWY41401.1"/>
    </source>
</evidence>
<dbReference type="AlphaFoldDB" id="W9H9H5"/>
<comment type="caution">
    <text evidence="3">The sequence shown here is derived from an EMBL/GenBank/DDBJ whole genome shotgun (WGS) entry which is preliminary data.</text>
</comment>
<dbReference type="STRING" id="1385369.N825_28185"/>
<dbReference type="GO" id="GO:0005829">
    <property type="term" value="C:cytosol"/>
    <property type="evidence" value="ECO:0007669"/>
    <property type="project" value="UniProtKB-ARBA"/>
</dbReference>
<evidence type="ECO:0000259" key="2">
    <source>
        <dbReference type="PROSITE" id="PS51857"/>
    </source>
</evidence>
<dbReference type="InterPro" id="IPR011129">
    <property type="entry name" value="CSD"/>
</dbReference>
<dbReference type="GO" id="GO:0003676">
    <property type="term" value="F:nucleic acid binding"/>
    <property type="evidence" value="ECO:0007669"/>
    <property type="project" value="InterPro"/>
</dbReference>